<keyword evidence="2" id="KW-1185">Reference proteome</keyword>
<reference evidence="1 2" key="1">
    <citation type="journal article" date="2022" name="New Phytol.">
        <title>Ecological generalism drives hyperdiversity of secondary metabolite gene clusters in xylarialean endophytes.</title>
        <authorList>
            <person name="Franco M.E.E."/>
            <person name="Wisecaver J.H."/>
            <person name="Arnold A.E."/>
            <person name="Ju Y.M."/>
            <person name="Slot J.C."/>
            <person name="Ahrendt S."/>
            <person name="Moore L.P."/>
            <person name="Eastman K.E."/>
            <person name="Scott K."/>
            <person name="Konkel Z."/>
            <person name="Mondo S.J."/>
            <person name="Kuo A."/>
            <person name="Hayes R.D."/>
            <person name="Haridas S."/>
            <person name="Andreopoulos B."/>
            <person name="Riley R."/>
            <person name="LaButti K."/>
            <person name="Pangilinan J."/>
            <person name="Lipzen A."/>
            <person name="Amirebrahimi M."/>
            <person name="Yan J."/>
            <person name="Adam C."/>
            <person name="Keymanesh K."/>
            <person name="Ng V."/>
            <person name="Louie K."/>
            <person name="Northen T."/>
            <person name="Drula E."/>
            <person name="Henrissat B."/>
            <person name="Hsieh H.M."/>
            <person name="Youens-Clark K."/>
            <person name="Lutzoni F."/>
            <person name="Miadlikowska J."/>
            <person name="Eastwood D.C."/>
            <person name="Hamelin R.C."/>
            <person name="Grigoriev I.V."/>
            <person name="U'Ren J.M."/>
        </authorList>
    </citation>
    <scope>NUCLEOTIDE SEQUENCE [LARGE SCALE GENOMIC DNA]</scope>
    <source>
        <strain evidence="1 2">CBS 119005</strain>
    </source>
</reference>
<dbReference type="Proteomes" id="UP001497700">
    <property type="component" value="Unassembled WGS sequence"/>
</dbReference>
<evidence type="ECO:0000313" key="1">
    <source>
        <dbReference type="EMBL" id="KAI4868722.1"/>
    </source>
</evidence>
<organism evidence="1 2">
    <name type="scientific">Hypoxylon rubiginosum</name>
    <dbReference type="NCBI Taxonomy" id="110542"/>
    <lineage>
        <taxon>Eukaryota</taxon>
        <taxon>Fungi</taxon>
        <taxon>Dikarya</taxon>
        <taxon>Ascomycota</taxon>
        <taxon>Pezizomycotina</taxon>
        <taxon>Sordariomycetes</taxon>
        <taxon>Xylariomycetidae</taxon>
        <taxon>Xylariales</taxon>
        <taxon>Hypoxylaceae</taxon>
        <taxon>Hypoxylon</taxon>
    </lineage>
</organism>
<comment type="caution">
    <text evidence="1">The sequence shown here is derived from an EMBL/GenBank/DDBJ whole genome shotgun (WGS) entry which is preliminary data.</text>
</comment>
<sequence length="175" mass="19500">MPEAGQCYREHGRLLYMTLTLTLSSLLMATQLPDPLTAASCSSVPSSAQKSPSDLSCSIIEIDEEYFFVRKAVPEEAPHLSVLHGSCHKTNGRRWSRPVALAVLAFLALFFRQSNSGRPSRFKLALRMCQLGLKRVRICTNLDTVFLRRRTDRHIASFLGDPLKCFAAVKCLSLA</sequence>
<evidence type="ECO:0000313" key="2">
    <source>
        <dbReference type="Proteomes" id="UP001497700"/>
    </source>
</evidence>
<dbReference type="EMBL" id="MU393436">
    <property type="protein sequence ID" value="KAI4868722.1"/>
    <property type="molecule type" value="Genomic_DNA"/>
</dbReference>
<name>A0ACB9ZB22_9PEZI</name>
<protein>
    <submittedName>
        <fullName evidence="1">Uncharacterized protein</fullName>
    </submittedName>
</protein>
<gene>
    <name evidence="1" type="ORF">F4820DRAFT_104311</name>
</gene>
<proteinExistence type="predicted"/>
<accession>A0ACB9ZB22</accession>